<proteinExistence type="predicted"/>
<evidence type="ECO:0008006" key="3">
    <source>
        <dbReference type="Google" id="ProtNLM"/>
    </source>
</evidence>
<dbReference type="Proteomes" id="UP000521922">
    <property type="component" value="Unassembled WGS sequence"/>
</dbReference>
<dbReference type="AlphaFoldDB" id="A0A7Y9J195"/>
<sequence length="303" mass="31901">MTTAPPFGLLLDVDGPIASPVTRSISAPGLLDSLLELLAAGIPVVFNTGRSDAFLREQVVGPVLAAGLPAAARLHAVCEKGAVSFSVTADGIGPIEVDEDLAVPAEAVRRLEALAREGFGDVLFVDEGKRAMVSLEQRLDVDSATYLGRQPEFEKAALQVFADLDLGVTWKGVSVPDAHGAVDWRIDPTIISTDVESVLLGKDRGAETALRLLAQDGPLPAAWRTVGDSRTDYAMADWLHAQGHVVAHVDVRPADGVPATLYPVLVPRRTVHDAAGAAWLARLAAVVRGEVADDSNFDATVEA</sequence>
<dbReference type="SUPFAM" id="SSF56784">
    <property type="entry name" value="HAD-like"/>
    <property type="match status" value="1"/>
</dbReference>
<name>A0A7Y9J195_9ACTN</name>
<protein>
    <recommendedName>
        <fullName evidence="3">Hydroxymethylpyrimidine pyrophosphatase-like HAD family hydrolase</fullName>
    </recommendedName>
</protein>
<accession>A0A7Y9J195</accession>
<comment type="caution">
    <text evidence="1">The sequence shown here is derived from an EMBL/GenBank/DDBJ whole genome shotgun (WGS) entry which is preliminary data.</text>
</comment>
<gene>
    <name evidence="1" type="ORF">BJ968_002378</name>
</gene>
<organism evidence="1 2">
    <name type="scientific">Kineococcus aurantiacus</name>
    <dbReference type="NCBI Taxonomy" id="37633"/>
    <lineage>
        <taxon>Bacteria</taxon>
        <taxon>Bacillati</taxon>
        <taxon>Actinomycetota</taxon>
        <taxon>Actinomycetes</taxon>
        <taxon>Kineosporiales</taxon>
        <taxon>Kineosporiaceae</taxon>
        <taxon>Kineococcus</taxon>
    </lineage>
</organism>
<dbReference type="InterPro" id="IPR036412">
    <property type="entry name" value="HAD-like_sf"/>
</dbReference>
<evidence type="ECO:0000313" key="1">
    <source>
        <dbReference type="EMBL" id="NYD22838.1"/>
    </source>
</evidence>
<reference evidence="1 2" key="1">
    <citation type="submission" date="2020-07" db="EMBL/GenBank/DDBJ databases">
        <title>Sequencing the genomes of 1000 actinobacteria strains.</title>
        <authorList>
            <person name="Klenk H.-P."/>
        </authorList>
    </citation>
    <scope>NUCLEOTIDE SEQUENCE [LARGE SCALE GENOMIC DNA]</scope>
    <source>
        <strain evidence="1 2">DSM 7487</strain>
    </source>
</reference>
<evidence type="ECO:0000313" key="2">
    <source>
        <dbReference type="Proteomes" id="UP000521922"/>
    </source>
</evidence>
<dbReference type="RefSeq" id="WP_179752111.1">
    <property type="nucleotide sequence ID" value="NZ_BAAAGN010000020.1"/>
</dbReference>
<dbReference type="EMBL" id="JACCBB010000001">
    <property type="protein sequence ID" value="NYD22838.1"/>
    <property type="molecule type" value="Genomic_DNA"/>
</dbReference>
<keyword evidence="2" id="KW-1185">Reference proteome</keyword>